<evidence type="ECO:0000313" key="3">
    <source>
        <dbReference type="Proteomes" id="UP000238312"/>
    </source>
</evidence>
<keyword evidence="1" id="KW-0472">Membrane</keyword>
<keyword evidence="1" id="KW-1133">Transmembrane helix</keyword>
<dbReference type="EMBL" id="PVNG01000013">
    <property type="protein sequence ID" value="PRX62292.1"/>
    <property type="molecule type" value="Genomic_DNA"/>
</dbReference>
<proteinExistence type="predicted"/>
<comment type="caution">
    <text evidence="2">The sequence shown here is derived from an EMBL/GenBank/DDBJ whole genome shotgun (WGS) entry which is preliminary data.</text>
</comment>
<accession>A0A2T0MUC3</accession>
<dbReference type="RefSeq" id="WP_146178352.1">
    <property type="nucleotide sequence ID" value="NZ_JBFAIB010000045.1"/>
</dbReference>
<organism evidence="2 3">
    <name type="scientific">Nonomuraea fuscirosea</name>
    <dbReference type="NCBI Taxonomy" id="1291556"/>
    <lineage>
        <taxon>Bacteria</taxon>
        <taxon>Bacillati</taxon>
        <taxon>Actinomycetota</taxon>
        <taxon>Actinomycetes</taxon>
        <taxon>Streptosporangiales</taxon>
        <taxon>Streptosporangiaceae</taxon>
        <taxon>Nonomuraea</taxon>
    </lineage>
</organism>
<gene>
    <name evidence="2" type="ORF">B0I32_113246</name>
</gene>
<protein>
    <submittedName>
        <fullName evidence="2">Uncharacterized protein</fullName>
    </submittedName>
</protein>
<reference evidence="2 3" key="1">
    <citation type="submission" date="2018-03" db="EMBL/GenBank/DDBJ databases">
        <title>Genomic Encyclopedia of Type Strains, Phase III (KMG-III): the genomes of soil and plant-associated and newly described type strains.</title>
        <authorList>
            <person name="Whitman W."/>
        </authorList>
    </citation>
    <scope>NUCLEOTIDE SEQUENCE [LARGE SCALE GENOMIC DNA]</scope>
    <source>
        <strain evidence="2 3">CGMCC 4.7104</strain>
    </source>
</reference>
<dbReference type="Proteomes" id="UP000238312">
    <property type="component" value="Unassembled WGS sequence"/>
</dbReference>
<feature type="transmembrane region" description="Helical" evidence="1">
    <location>
        <begin position="6"/>
        <end position="25"/>
    </location>
</feature>
<evidence type="ECO:0000256" key="1">
    <source>
        <dbReference type="SAM" id="Phobius"/>
    </source>
</evidence>
<evidence type="ECO:0000313" key="2">
    <source>
        <dbReference type="EMBL" id="PRX62292.1"/>
    </source>
</evidence>
<keyword evidence="1" id="KW-0812">Transmembrane</keyword>
<sequence>MDPVQIAAAVSAVLVAGVTVVGAWLRSVVSREKSREVARRDLVRRLPEGSRILDLGKHGILIEFGPVSHAKASDDGDR</sequence>
<keyword evidence="3" id="KW-1185">Reference proteome</keyword>
<dbReference type="OrthoDB" id="5198582at2"/>
<name>A0A2T0MUC3_9ACTN</name>
<dbReference type="AlphaFoldDB" id="A0A2T0MUC3"/>